<feature type="compositionally biased region" description="Basic and acidic residues" evidence="1">
    <location>
        <begin position="120"/>
        <end position="136"/>
    </location>
</feature>
<reference evidence="3 4" key="1">
    <citation type="submission" date="2023-07" db="EMBL/GenBank/DDBJ databases">
        <title>Sorghum-associated microbial communities from plants grown in Nebraska, USA.</title>
        <authorList>
            <person name="Schachtman D."/>
        </authorList>
    </citation>
    <scope>NUCLEOTIDE SEQUENCE [LARGE SCALE GENOMIC DNA]</scope>
    <source>
        <strain evidence="3 4">2980</strain>
    </source>
</reference>
<comment type="caution">
    <text evidence="3">The sequence shown here is derived from an EMBL/GenBank/DDBJ whole genome shotgun (WGS) entry which is preliminary data.</text>
</comment>
<feature type="region of interest" description="Disordered" evidence="1">
    <location>
        <begin position="265"/>
        <end position="298"/>
    </location>
</feature>
<dbReference type="RefSeq" id="WP_310020091.1">
    <property type="nucleotide sequence ID" value="NZ_JAVDUM010000008.1"/>
</dbReference>
<dbReference type="Proteomes" id="UP001259347">
    <property type="component" value="Unassembled WGS sequence"/>
</dbReference>
<evidence type="ECO:0000256" key="1">
    <source>
        <dbReference type="SAM" id="MobiDB-lite"/>
    </source>
</evidence>
<name>A0ABU1SCN3_9MICO</name>
<organism evidence="3 4">
    <name type="scientific">Microbacterium resistens</name>
    <dbReference type="NCBI Taxonomy" id="156977"/>
    <lineage>
        <taxon>Bacteria</taxon>
        <taxon>Bacillati</taxon>
        <taxon>Actinomycetota</taxon>
        <taxon>Actinomycetes</taxon>
        <taxon>Micrococcales</taxon>
        <taxon>Microbacteriaceae</taxon>
        <taxon>Microbacterium</taxon>
    </lineage>
</organism>
<protein>
    <submittedName>
        <fullName evidence="3">Uncharacterized protein</fullName>
    </submittedName>
</protein>
<keyword evidence="4" id="KW-1185">Reference proteome</keyword>
<dbReference type="EMBL" id="JAVDUM010000008">
    <property type="protein sequence ID" value="MDR6867361.1"/>
    <property type="molecule type" value="Genomic_DNA"/>
</dbReference>
<dbReference type="PROSITE" id="PS51257">
    <property type="entry name" value="PROKAR_LIPOPROTEIN"/>
    <property type="match status" value="1"/>
</dbReference>
<sequence length="352" mass="38091">MRTTGPRLPIALTTLVLAAGVLTACAGGAGGLKPEDSPLGQYLAAASGGDLSEEEQNRRFEEQNKKQEELVAQCMAKEGFEYKPFTGNTAIAVSGDGDWDPESRGWVEKYGYGAVNSPWAERHQDPGEGPDESMKDPNQEYLETLSESEQAAFNEVLHGKMPDPAEMGEDGSFEWKWEDAGCQGWAQHEIGAGDPWQADEFSGLRDRMQKFWEGTQESAPMKELDGKWASCMADAGEPGFTKQGDAAQTIYDAMNKIYEAANGNGSVGGGTGATPPPSEVSDPADVPDPSKSPEMKELGEKEVALALKDLDCREKTAYRDTQIKNQFALEEEFIAANKADLEAFKAAAEQSK</sequence>
<gene>
    <name evidence="3" type="ORF">J2Y69_001964</name>
</gene>
<evidence type="ECO:0000313" key="4">
    <source>
        <dbReference type="Proteomes" id="UP001259347"/>
    </source>
</evidence>
<feature type="signal peptide" evidence="2">
    <location>
        <begin position="1"/>
        <end position="26"/>
    </location>
</feature>
<evidence type="ECO:0000256" key="2">
    <source>
        <dbReference type="SAM" id="SignalP"/>
    </source>
</evidence>
<feature type="region of interest" description="Disordered" evidence="1">
    <location>
        <begin position="117"/>
        <end position="136"/>
    </location>
</feature>
<feature type="chain" id="PRO_5047375465" evidence="2">
    <location>
        <begin position="27"/>
        <end position="352"/>
    </location>
</feature>
<accession>A0ABU1SCN3</accession>
<proteinExistence type="predicted"/>
<keyword evidence="2" id="KW-0732">Signal</keyword>
<evidence type="ECO:0000313" key="3">
    <source>
        <dbReference type="EMBL" id="MDR6867361.1"/>
    </source>
</evidence>